<dbReference type="SUPFAM" id="SSF53098">
    <property type="entry name" value="Ribonuclease H-like"/>
    <property type="match status" value="1"/>
</dbReference>
<sequence>MSSCSLPLRETRSMSAQVESNEMRPPTLGSSQAETEPETEWSIPIIGQVEYNSEGDEVVDTSNLRSVQWQNFQKIKVTVGGKTQYKARFAYLPCPHTAEVLSEVMMDTFLEWNIDRKLSTLTVDNCSTNDAMINLLLEKFGSDHLWFKSFFHVRCAAHILNLIVKDGLDVIKSSIEKVRDSVAYWTATPKREEKFEDAARQLGVFCGKKLSLDCPTRWNSTYLMLLTAIKYRSAFGRLRLKDPQYKCCPNDDDWNMAIDICERLKVFYEVTLLFSGTSYPTSNLFFKCVCEIKMKLSEWVLCENFVVSDMALKMIEKYNKYWENSHGFLGVAAVLDPRFKMSLIEYYYSSIYGERGDEMIESIRRCCFDLLTIYEGKNKNDGASASKPPASTTEVNNFDGFEMFLNAKKKSKSAHVQLELDHYLEDDLLPRHESFDILAWWKSSGLKYPTLQAIAPDVLAVPVSIVASESSFSMGGRVITPNRNRLNPKTLEALMCTQSWLATLENGATIPGTINDDDKDVEECVSGVSSVTYVGDD</sequence>
<evidence type="ECO:0000313" key="5">
    <source>
        <dbReference type="Proteomes" id="UP000626092"/>
    </source>
</evidence>
<evidence type="ECO:0000313" key="4">
    <source>
        <dbReference type="EMBL" id="KAF7141307.1"/>
    </source>
</evidence>
<dbReference type="InterPro" id="IPR012337">
    <property type="entry name" value="RNaseH-like_sf"/>
</dbReference>
<dbReference type="AlphaFoldDB" id="A0A834GXF6"/>
<dbReference type="Pfam" id="PF14372">
    <property type="entry name" value="hAT-like_RNase-H"/>
    <property type="match status" value="1"/>
</dbReference>
<dbReference type="Proteomes" id="UP000626092">
    <property type="component" value="Unassembled WGS sequence"/>
</dbReference>
<dbReference type="OrthoDB" id="1607513at2759"/>
<keyword evidence="5" id="KW-1185">Reference proteome</keyword>
<feature type="region of interest" description="Disordered" evidence="1">
    <location>
        <begin position="1"/>
        <end position="39"/>
    </location>
</feature>
<dbReference type="GO" id="GO:0003677">
    <property type="term" value="F:DNA binding"/>
    <property type="evidence" value="ECO:0007669"/>
    <property type="project" value="InterPro"/>
</dbReference>
<evidence type="ECO:0000259" key="2">
    <source>
        <dbReference type="Pfam" id="PF05699"/>
    </source>
</evidence>
<evidence type="ECO:0000256" key="1">
    <source>
        <dbReference type="SAM" id="MobiDB-lite"/>
    </source>
</evidence>
<accession>A0A834GXF6</accession>
<feature type="domain" description="HAT C-terminal dimerisation" evidence="2">
    <location>
        <begin position="419"/>
        <end position="501"/>
    </location>
</feature>
<dbReference type="Pfam" id="PF05699">
    <property type="entry name" value="Dimer_Tnp_hAT"/>
    <property type="match status" value="1"/>
</dbReference>
<proteinExistence type="predicted"/>
<dbReference type="PANTHER" id="PTHR23272">
    <property type="entry name" value="BED FINGER-RELATED"/>
    <property type="match status" value="1"/>
</dbReference>
<dbReference type="InterPro" id="IPR025525">
    <property type="entry name" value="hAT-like_transposase_RNase-H"/>
</dbReference>
<reference evidence="4" key="1">
    <citation type="submission" date="2019-11" db="EMBL/GenBank/DDBJ databases">
        <authorList>
            <person name="Liu Y."/>
            <person name="Hou J."/>
            <person name="Li T.-Q."/>
            <person name="Guan C.-H."/>
            <person name="Wu X."/>
            <person name="Wu H.-Z."/>
            <person name="Ling F."/>
            <person name="Zhang R."/>
            <person name="Shi X.-G."/>
            <person name="Ren J.-P."/>
            <person name="Chen E.-F."/>
            <person name="Sun J.-M."/>
        </authorList>
    </citation>
    <scope>NUCLEOTIDE SEQUENCE</scope>
    <source>
        <strain evidence="4">Adult_tree_wgs_1</strain>
        <tissue evidence="4">Leaves</tissue>
    </source>
</reference>
<dbReference type="EMBL" id="WJXA01000006">
    <property type="protein sequence ID" value="KAF7141307.1"/>
    <property type="molecule type" value="Genomic_DNA"/>
</dbReference>
<comment type="caution">
    <text evidence="4">The sequence shown here is derived from an EMBL/GenBank/DDBJ whole genome shotgun (WGS) entry which is preliminary data.</text>
</comment>
<organism evidence="4 5">
    <name type="scientific">Rhododendron simsii</name>
    <name type="common">Sims's rhododendron</name>
    <dbReference type="NCBI Taxonomy" id="118357"/>
    <lineage>
        <taxon>Eukaryota</taxon>
        <taxon>Viridiplantae</taxon>
        <taxon>Streptophyta</taxon>
        <taxon>Embryophyta</taxon>
        <taxon>Tracheophyta</taxon>
        <taxon>Spermatophyta</taxon>
        <taxon>Magnoliopsida</taxon>
        <taxon>eudicotyledons</taxon>
        <taxon>Gunneridae</taxon>
        <taxon>Pentapetalae</taxon>
        <taxon>asterids</taxon>
        <taxon>Ericales</taxon>
        <taxon>Ericaceae</taxon>
        <taxon>Ericoideae</taxon>
        <taxon>Rhodoreae</taxon>
        <taxon>Rhododendron</taxon>
    </lineage>
</organism>
<protein>
    <recommendedName>
        <fullName evidence="6">Transposase</fullName>
    </recommendedName>
</protein>
<dbReference type="InterPro" id="IPR008906">
    <property type="entry name" value="HATC_C_dom"/>
</dbReference>
<evidence type="ECO:0000259" key="3">
    <source>
        <dbReference type="Pfam" id="PF14372"/>
    </source>
</evidence>
<dbReference type="PANTHER" id="PTHR23272:SF179">
    <property type="entry name" value="ZINC FINGER BED DOMAIN-CONTAINING PROTEIN RICESLEEPER 2-LIKE ISOFORM X1"/>
    <property type="match status" value="1"/>
</dbReference>
<feature type="domain" description="hAT-like transposase RNase-H fold" evidence="3">
    <location>
        <begin position="275"/>
        <end position="374"/>
    </location>
</feature>
<gene>
    <name evidence="4" type="ORF">RHSIM_Rhsim06G0106100</name>
</gene>
<evidence type="ECO:0008006" key="6">
    <source>
        <dbReference type="Google" id="ProtNLM"/>
    </source>
</evidence>
<dbReference type="GO" id="GO:0046983">
    <property type="term" value="F:protein dimerization activity"/>
    <property type="evidence" value="ECO:0007669"/>
    <property type="project" value="InterPro"/>
</dbReference>
<name>A0A834GXF6_RHOSS</name>